<keyword evidence="9" id="KW-1185">Reference proteome</keyword>
<dbReference type="InterPro" id="IPR000014">
    <property type="entry name" value="PAS"/>
</dbReference>
<dbReference type="GO" id="GO:0043709">
    <property type="term" value="P:cell adhesion involved in single-species biofilm formation"/>
    <property type="evidence" value="ECO:0007669"/>
    <property type="project" value="TreeGrafter"/>
</dbReference>
<feature type="transmembrane region" description="Helical" evidence="4">
    <location>
        <begin position="368"/>
        <end position="389"/>
    </location>
</feature>
<feature type="domain" description="PAS" evidence="5">
    <location>
        <begin position="401"/>
        <end position="459"/>
    </location>
</feature>
<sequence length="702" mass="78313">MIESHQFRFFSRIFFVLLVFALLLLSLGAFLIYNKTGGNSVLTLIDRDSIISDQTPQELGWFVYYDDLSSIVFESDEEGGGFLRYSSHDGADLYKGVGISGKLNPPLDAEINMEWRVSGEAQGFELQIEESPGGEIFTYEVPTPEAGWHTFSVPLDRFGVNSWQEENADLNGALDDVPLASIVIVTHPGFSGYIDIGYLGFSWQQSPLIFYMVIVVAMLEVLILLLQTGSGMLKQDQSGNLLPAPYLTRLLAVLSSLGYLVYALSISYRMEDSFFHLGFLALMTLIILEDLLPSGLFRNKFLEYRLAVVFLPFWFFSSLLAPQVFSIFFLIVLIPLIVSENRAGIIISVMLAFLLSFFHPHIISRNDILLQILALTASGIAGFIAYELIRQRSRKADLDRALQLYNGLLSVSSDGIFLTDEKGIVLSINRGFEKMTGLSRDQIVGKKLSGFFEEISSSDSNDNFDALIRGSEGKSLDVHVAQNPVVIDGEFKGHQGIARDVTERKALERELKEVNAHLEALVHLDGLTGVNNRRYFDSAFQTEMKRAARAGEPLSLLLIDIDFFKLYNDGYGHQAGDDCLRKVAQLLKDSLKRAGDVVARYGGEEFVVILPSTNRENSEKVAGFLINAVRAAAIPHEYSKVEKIVTISMGVASCPILENPRKDNFRSDAMCKNLIVRADEALYEAKKNGRNQYRISNLNENL</sequence>
<dbReference type="Pfam" id="PF00989">
    <property type="entry name" value="PAS"/>
    <property type="match status" value="1"/>
</dbReference>
<dbReference type="GO" id="GO:0005886">
    <property type="term" value="C:plasma membrane"/>
    <property type="evidence" value="ECO:0007669"/>
    <property type="project" value="TreeGrafter"/>
</dbReference>
<dbReference type="PROSITE" id="PS50887">
    <property type="entry name" value="GGDEF"/>
    <property type="match status" value="1"/>
</dbReference>
<dbReference type="InterPro" id="IPR050469">
    <property type="entry name" value="Diguanylate_Cyclase"/>
</dbReference>
<dbReference type="PROSITE" id="PS50112">
    <property type="entry name" value="PAS"/>
    <property type="match status" value="1"/>
</dbReference>
<keyword evidence="4" id="KW-0472">Membrane</keyword>
<feature type="coiled-coil region" evidence="3">
    <location>
        <begin position="497"/>
        <end position="524"/>
    </location>
</feature>
<evidence type="ECO:0000313" key="8">
    <source>
        <dbReference type="EMBL" id="MBB6482664.1"/>
    </source>
</evidence>
<evidence type="ECO:0000256" key="4">
    <source>
        <dbReference type="SAM" id="Phobius"/>
    </source>
</evidence>
<dbReference type="PANTHER" id="PTHR45138:SF9">
    <property type="entry name" value="DIGUANYLATE CYCLASE DGCM-RELATED"/>
    <property type="match status" value="1"/>
</dbReference>
<dbReference type="SUPFAM" id="SSF55785">
    <property type="entry name" value="PYP-like sensor domain (PAS domain)"/>
    <property type="match status" value="1"/>
</dbReference>
<feature type="transmembrane region" description="Helical" evidence="4">
    <location>
        <begin position="246"/>
        <end position="262"/>
    </location>
</feature>
<dbReference type="CDD" id="cd00130">
    <property type="entry name" value="PAS"/>
    <property type="match status" value="1"/>
</dbReference>
<dbReference type="NCBIfam" id="TIGR00254">
    <property type="entry name" value="GGDEF"/>
    <property type="match status" value="1"/>
</dbReference>
<dbReference type="SMART" id="SM00267">
    <property type="entry name" value="GGDEF"/>
    <property type="match status" value="1"/>
</dbReference>
<dbReference type="FunFam" id="3.30.70.270:FF:000001">
    <property type="entry name" value="Diguanylate cyclase domain protein"/>
    <property type="match status" value="1"/>
</dbReference>
<reference evidence="8 9" key="1">
    <citation type="submission" date="2020-08" db="EMBL/GenBank/DDBJ databases">
        <title>Genomic Encyclopedia of Type Strains, Phase IV (KMG-IV): sequencing the most valuable type-strain genomes for metagenomic binning, comparative biology and taxonomic classification.</title>
        <authorList>
            <person name="Goeker M."/>
        </authorList>
    </citation>
    <scope>NUCLEOTIDE SEQUENCE [LARGE SCALE GENOMIC DNA]</scope>
    <source>
        <strain evidence="8 9">DSM 2461</strain>
    </source>
</reference>
<evidence type="ECO:0000259" key="7">
    <source>
        <dbReference type="PROSITE" id="PS50887"/>
    </source>
</evidence>
<comment type="caution">
    <text evidence="8">The sequence shown here is derived from an EMBL/GenBank/DDBJ whole genome shotgun (WGS) entry which is preliminary data.</text>
</comment>
<feature type="transmembrane region" description="Helical" evidence="4">
    <location>
        <begin position="274"/>
        <end position="293"/>
    </location>
</feature>
<keyword evidence="4" id="KW-1133">Transmembrane helix</keyword>
<dbReference type="Gene3D" id="3.30.450.20">
    <property type="entry name" value="PAS domain"/>
    <property type="match status" value="1"/>
</dbReference>
<keyword evidence="3" id="KW-0175">Coiled coil</keyword>
<dbReference type="PANTHER" id="PTHR45138">
    <property type="entry name" value="REGULATORY COMPONENTS OF SENSORY TRANSDUCTION SYSTEM"/>
    <property type="match status" value="1"/>
</dbReference>
<evidence type="ECO:0000259" key="5">
    <source>
        <dbReference type="PROSITE" id="PS50112"/>
    </source>
</evidence>
<dbReference type="InterPro" id="IPR029787">
    <property type="entry name" value="Nucleotide_cyclase"/>
</dbReference>
<name>A0A841RB84_9SPIO</name>
<dbReference type="InterPro" id="IPR013767">
    <property type="entry name" value="PAS_fold"/>
</dbReference>
<evidence type="ECO:0000313" key="9">
    <source>
        <dbReference type="Proteomes" id="UP000587760"/>
    </source>
</evidence>
<dbReference type="Gene3D" id="3.30.70.270">
    <property type="match status" value="1"/>
</dbReference>
<dbReference type="EMBL" id="JACHGJ010000015">
    <property type="protein sequence ID" value="MBB6482664.1"/>
    <property type="molecule type" value="Genomic_DNA"/>
</dbReference>
<feature type="transmembrane region" description="Helical" evidence="4">
    <location>
        <begin position="179"/>
        <end position="201"/>
    </location>
</feature>
<feature type="transmembrane region" description="Helical" evidence="4">
    <location>
        <begin position="345"/>
        <end position="362"/>
    </location>
</feature>
<dbReference type="InterPro" id="IPR000160">
    <property type="entry name" value="GGDEF_dom"/>
</dbReference>
<dbReference type="GO" id="GO:0052621">
    <property type="term" value="F:diguanylate cyclase activity"/>
    <property type="evidence" value="ECO:0007669"/>
    <property type="project" value="UniProtKB-EC"/>
</dbReference>
<dbReference type="InterPro" id="IPR043128">
    <property type="entry name" value="Rev_trsase/Diguanyl_cyclase"/>
</dbReference>
<accession>A0A841RB84</accession>
<dbReference type="GO" id="GO:0006355">
    <property type="term" value="P:regulation of DNA-templated transcription"/>
    <property type="evidence" value="ECO:0007669"/>
    <property type="project" value="InterPro"/>
</dbReference>
<dbReference type="NCBIfam" id="TIGR00229">
    <property type="entry name" value="sensory_box"/>
    <property type="match status" value="1"/>
</dbReference>
<evidence type="ECO:0000256" key="3">
    <source>
        <dbReference type="SAM" id="Coils"/>
    </source>
</evidence>
<dbReference type="SMART" id="SM00091">
    <property type="entry name" value="PAS"/>
    <property type="match status" value="1"/>
</dbReference>
<dbReference type="AlphaFoldDB" id="A0A841RB84"/>
<dbReference type="Pfam" id="PF00990">
    <property type="entry name" value="GGDEF"/>
    <property type="match status" value="1"/>
</dbReference>
<dbReference type="EC" id="2.7.7.65" evidence="1"/>
<proteinExistence type="predicted"/>
<keyword evidence="4" id="KW-0812">Transmembrane</keyword>
<feature type="transmembrane region" description="Helical" evidence="4">
    <location>
        <begin position="208"/>
        <end position="226"/>
    </location>
</feature>
<dbReference type="CDD" id="cd01949">
    <property type="entry name" value="GGDEF"/>
    <property type="match status" value="1"/>
</dbReference>
<dbReference type="Proteomes" id="UP000587760">
    <property type="component" value="Unassembled WGS sequence"/>
</dbReference>
<dbReference type="RefSeq" id="WP_184748900.1">
    <property type="nucleotide sequence ID" value="NZ_JACHGJ010000015.1"/>
</dbReference>
<dbReference type="PROSITE" id="PS50113">
    <property type="entry name" value="PAC"/>
    <property type="match status" value="1"/>
</dbReference>
<protein>
    <recommendedName>
        <fullName evidence="1">diguanylate cyclase</fullName>
        <ecNumber evidence="1">2.7.7.65</ecNumber>
    </recommendedName>
</protein>
<comment type="catalytic activity">
    <reaction evidence="2">
        <text>2 GTP = 3',3'-c-di-GMP + 2 diphosphate</text>
        <dbReference type="Rhea" id="RHEA:24898"/>
        <dbReference type="ChEBI" id="CHEBI:33019"/>
        <dbReference type="ChEBI" id="CHEBI:37565"/>
        <dbReference type="ChEBI" id="CHEBI:58805"/>
        <dbReference type="EC" id="2.7.7.65"/>
    </reaction>
</comment>
<evidence type="ECO:0000256" key="1">
    <source>
        <dbReference type="ARBA" id="ARBA00012528"/>
    </source>
</evidence>
<feature type="transmembrane region" description="Helical" evidence="4">
    <location>
        <begin position="313"/>
        <end position="338"/>
    </location>
</feature>
<feature type="domain" description="PAC" evidence="6">
    <location>
        <begin position="462"/>
        <end position="513"/>
    </location>
</feature>
<dbReference type="GO" id="GO:1902201">
    <property type="term" value="P:negative regulation of bacterial-type flagellum-dependent cell motility"/>
    <property type="evidence" value="ECO:0007669"/>
    <property type="project" value="TreeGrafter"/>
</dbReference>
<evidence type="ECO:0000256" key="2">
    <source>
        <dbReference type="ARBA" id="ARBA00034247"/>
    </source>
</evidence>
<dbReference type="InterPro" id="IPR000700">
    <property type="entry name" value="PAS-assoc_C"/>
</dbReference>
<dbReference type="SUPFAM" id="SSF55073">
    <property type="entry name" value="Nucleotide cyclase"/>
    <property type="match status" value="1"/>
</dbReference>
<gene>
    <name evidence="8" type="ORF">HNR50_004369</name>
</gene>
<feature type="transmembrane region" description="Helical" evidence="4">
    <location>
        <begin position="12"/>
        <end position="33"/>
    </location>
</feature>
<feature type="domain" description="GGDEF" evidence="7">
    <location>
        <begin position="552"/>
        <end position="698"/>
    </location>
</feature>
<organism evidence="8 9">
    <name type="scientific">Spirochaeta isovalerica</name>
    <dbReference type="NCBI Taxonomy" id="150"/>
    <lineage>
        <taxon>Bacteria</taxon>
        <taxon>Pseudomonadati</taxon>
        <taxon>Spirochaetota</taxon>
        <taxon>Spirochaetia</taxon>
        <taxon>Spirochaetales</taxon>
        <taxon>Spirochaetaceae</taxon>
        <taxon>Spirochaeta</taxon>
    </lineage>
</organism>
<dbReference type="InterPro" id="IPR035965">
    <property type="entry name" value="PAS-like_dom_sf"/>
</dbReference>
<evidence type="ECO:0000259" key="6">
    <source>
        <dbReference type="PROSITE" id="PS50113"/>
    </source>
</evidence>